<protein>
    <submittedName>
        <fullName evidence="1">Uncharacterized protein</fullName>
    </submittedName>
</protein>
<accession>A0ABT7JBY8</accession>
<dbReference type="EMBL" id="JASNGB010000001">
    <property type="protein sequence ID" value="MDL2342562.1"/>
    <property type="molecule type" value="Genomic_DNA"/>
</dbReference>
<evidence type="ECO:0000313" key="2">
    <source>
        <dbReference type="Proteomes" id="UP001302059"/>
    </source>
</evidence>
<reference evidence="1 2" key="1">
    <citation type="submission" date="2023-05" db="EMBL/GenBank/DDBJ databases">
        <authorList>
            <person name="Gao F."/>
        </authorList>
    </citation>
    <scope>NUCLEOTIDE SEQUENCE [LARGE SCALE GENOMIC DNA]</scope>
    <source>
        <strain evidence="1 2">MIMF12</strain>
    </source>
</reference>
<keyword evidence="2" id="KW-1185">Reference proteome</keyword>
<proteinExistence type="predicted"/>
<evidence type="ECO:0000313" key="1">
    <source>
        <dbReference type="EMBL" id="MDL2342562.1"/>
    </source>
</evidence>
<gene>
    <name evidence="1" type="ORF">QOL99_00165</name>
</gene>
<dbReference type="RefSeq" id="WP_285520602.1">
    <property type="nucleotide sequence ID" value="NZ_JASNGB010000001.1"/>
</dbReference>
<comment type="caution">
    <text evidence="1">The sequence shown here is derived from an EMBL/GenBank/DDBJ whole genome shotgun (WGS) entry which is preliminary data.</text>
</comment>
<dbReference type="Proteomes" id="UP001302059">
    <property type="component" value="Unassembled WGS sequence"/>
</dbReference>
<sequence>MTLPPAFTPWQAVSPDHNSGFFAIAPQAEPGVFVEPTLVMRETTGTGYLPDQDTIMPRFFNGTVFEPAGQSATGSYNSRTVTVELDAPTLAAVLRMMYGDGAEAAGVRTITPLSNRQWAAHYPAQAFSGYWYVPTIGYVKITNGQFYLVVATVPEDTGLVTAVLSFHAGDYEVHYANEAGFTVPAVAVPDFEGAFERGAFRLDVNGVEEAVEGGVTLTFNRPIDPGARSGNSTKSFRPGTGKVNIEVATSFTGGRPELLQLRDASTLVPLRFDLIQGNPAAGGVRITVNMPTAQYVEADAPISDGPVTTAVTLRAVIPNSAAKPFTVELEGDYAA</sequence>
<organism evidence="1 2">
    <name type="scientific">Deinococcus rhizophilus</name>
    <dbReference type="NCBI Taxonomy" id="3049544"/>
    <lineage>
        <taxon>Bacteria</taxon>
        <taxon>Thermotogati</taxon>
        <taxon>Deinococcota</taxon>
        <taxon>Deinococci</taxon>
        <taxon>Deinococcales</taxon>
        <taxon>Deinococcaceae</taxon>
        <taxon>Deinococcus</taxon>
    </lineage>
</organism>
<name>A0ABT7JBY8_9DEIO</name>